<evidence type="ECO:0000313" key="9">
    <source>
        <dbReference type="EMBL" id="PIO14641.1"/>
    </source>
</evidence>
<evidence type="ECO:0000256" key="2">
    <source>
        <dbReference type="ARBA" id="ARBA00022670"/>
    </source>
</evidence>
<dbReference type="SMART" id="SM00848">
    <property type="entry name" value="Inhibitor_I29"/>
    <property type="match status" value="2"/>
</dbReference>
<dbReference type="OrthoDB" id="10253408at2759"/>
<dbReference type="InterPro" id="IPR013128">
    <property type="entry name" value="Peptidase_C1A"/>
</dbReference>
<dbReference type="AlphaFoldDB" id="A0A2G9QHN3"/>
<name>A0A2G9QHN3_AQUCT</name>
<dbReference type="SUPFAM" id="SSF54001">
    <property type="entry name" value="Cysteine proteinases"/>
    <property type="match status" value="2"/>
</dbReference>
<dbReference type="FunFam" id="3.90.70.10:FF:000006">
    <property type="entry name" value="Cathepsin S"/>
    <property type="match status" value="1"/>
</dbReference>
<dbReference type="InterPro" id="IPR025661">
    <property type="entry name" value="Pept_asp_AS"/>
</dbReference>
<dbReference type="InterPro" id="IPR000169">
    <property type="entry name" value="Pept_cys_AS"/>
</dbReference>
<dbReference type="InterPro" id="IPR000668">
    <property type="entry name" value="Peptidase_C1A_C"/>
</dbReference>
<dbReference type="InterPro" id="IPR013201">
    <property type="entry name" value="Prot_inhib_I29"/>
</dbReference>
<evidence type="ECO:0008006" key="11">
    <source>
        <dbReference type="Google" id="ProtNLM"/>
    </source>
</evidence>
<dbReference type="Proteomes" id="UP000228934">
    <property type="component" value="Unassembled WGS sequence"/>
</dbReference>
<accession>A0A2G9QHN3</accession>
<keyword evidence="4" id="KW-0788">Thiol protease</keyword>
<evidence type="ECO:0000259" key="8">
    <source>
        <dbReference type="SMART" id="SM00848"/>
    </source>
</evidence>
<dbReference type="Gene3D" id="1.10.287.2250">
    <property type="match status" value="1"/>
</dbReference>
<reference evidence="10" key="1">
    <citation type="journal article" date="2017" name="Nat. Commun.">
        <title>The North American bullfrog draft genome provides insight into hormonal regulation of long noncoding RNA.</title>
        <authorList>
            <person name="Hammond S.A."/>
            <person name="Warren R.L."/>
            <person name="Vandervalk B.P."/>
            <person name="Kucuk E."/>
            <person name="Khan H."/>
            <person name="Gibb E.A."/>
            <person name="Pandoh P."/>
            <person name="Kirk H."/>
            <person name="Zhao Y."/>
            <person name="Jones M."/>
            <person name="Mungall A.J."/>
            <person name="Coope R."/>
            <person name="Pleasance S."/>
            <person name="Moore R.A."/>
            <person name="Holt R.A."/>
            <person name="Round J.M."/>
            <person name="Ohora S."/>
            <person name="Walle B.V."/>
            <person name="Veldhoen N."/>
            <person name="Helbing C.C."/>
            <person name="Birol I."/>
        </authorList>
    </citation>
    <scope>NUCLEOTIDE SEQUENCE [LARGE SCALE GENOMIC DNA]</scope>
</reference>
<dbReference type="SMART" id="SM00645">
    <property type="entry name" value="Pept_C1"/>
    <property type="match status" value="1"/>
</dbReference>
<dbReference type="InterPro" id="IPR025660">
    <property type="entry name" value="Pept_his_AS"/>
</dbReference>
<feature type="domain" description="Peptidase C1A papain C-terminal" evidence="7">
    <location>
        <begin position="114"/>
        <end position="333"/>
    </location>
</feature>
<protein>
    <recommendedName>
        <fullName evidence="11">Cathepsin L</fullName>
    </recommendedName>
</protein>
<dbReference type="GO" id="GO:0008234">
    <property type="term" value="F:cysteine-type peptidase activity"/>
    <property type="evidence" value="ECO:0007669"/>
    <property type="project" value="UniProtKB-KW"/>
</dbReference>
<evidence type="ECO:0000256" key="3">
    <source>
        <dbReference type="ARBA" id="ARBA00022801"/>
    </source>
</evidence>
<comment type="similarity">
    <text evidence="1">Belongs to the peptidase C1 family.</text>
</comment>
<dbReference type="EMBL" id="KV994267">
    <property type="protein sequence ID" value="PIO14641.1"/>
    <property type="molecule type" value="Genomic_DNA"/>
</dbReference>
<keyword evidence="10" id="KW-1185">Reference proteome</keyword>
<dbReference type="GO" id="GO:0006508">
    <property type="term" value="P:proteolysis"/>
    <property type="evidence" value="ECO:0007669"/>
    <property type="project" value="UniProtKB-KW"/>
</dbReference>
<evidence type="ECO:0000313" key="10">
    <source>
        <dbReference type="Proteomes" id="UP000228934"/>
    </source>
</evidence>
<dbReference type="PROSITE" id="PS00139">
    <property type="entry name" value="THIOL_PROTEASE_CYS"/>
    <property type="match status" value="1"/>
</dbReference>
<dbReference type="PRINTS" id="PR00705">
    <property type="entry name" value="PAPAIN"/>
</dbReference>
<dbReference type="PROSITE" id="PS00640">
    <property type="entry name" value="THIOL_PROTEASE_ASN"/>
    <property type="match status" value="1"/>
</dbReference>
<keyword evidence="5" id="KW-0865">Zymogen</keyword>
<dbReference type="InterPro" id="IPR039417">
    <property type="entry name" value="Peptidase_C1A_papain-like"/>
</dbReference>
<evidence type="ECO:0000256" key="5">
    <source>
        <dbReference type="ARBA" id="ARBA00023145"/>
    </source>
</evidence>
<evidence type="ECO:0000256" key="6">
    <source>
        <dbReference type="ARBA" id="ARBA00023157"/>
    </source>
</evidence>
<dbReference type="InterPro" id="IPR038765">
    <property type="entry name" value="Papain-like_cys_pep_sf"/>
</dbReference>
<evidence type="ECO:0000256" key="4">
    <source>
        <dbReference type="ARBA" id="ARBA00022807"/>
    </source>
</evidence>
<evidence type="ECO:0000256" key="1">
    <source>
        <dbReference type="ARBA" id="ARBA00008455"/>
    </source>
</evidence>
<feature type="non-terminal residue" evidence="9">
    <location>
        <position position="1"/>
    </location>
</feature>
<gene>
    <name evidence="9" type="ORF">AB205_0145930</name>
</gene>
<sequence length="334" mass="37574">DDGVWRRLVFEDNFRKITKHNMEAAAGKHTYSLGMNHFGDMDDGTWRRLVFEDNFRKIMKHNMEAAAGKHTYTLGMNHFGDMTTEEFKQLMNGYKFNQNMTRGATFLPPNNFEAPKQVDWREKGYVTPVKYQGNCGSCWAFSATGALEGQHFRKTGKLVSLSEQNLVDCSTAEGNHGCGGGLMELAYQYVLDNDGIDSEESYPYIAKDQDCKYDPANKAATDTGFMKIASGDEKALKKAVASVGPISVGIDARHHSFQFYKEGIYYEPKCSSEDLDHGVLVVGYGFEGEDVDGKKYWIVKNSWDVSWGNKGYIYIARDKDNHCGIATHANYPLV</sequence>
<dbReference type="Pfam" id="PF08246">
    <property type="entry name" value="Inhibitor_I29"/>
    <property type="match status" value="2"/>
</dbReference>
<feature type="domain" description="Cathepsin propeptide inhibitor" evidence="8">
    <location>
        <begin position="1"/>
        <end position="46"/>
    </location>
</feature>
<feature type="domain" description="Cathepsin propeptide inhibitor" evidence="8">
    <location>
        <begin position="47"/>
        <end position="87"/>
    </location>
</feature>
<proteinExistence type="inferred from homology"/>
<keyword evidence="2" id="KW-0645">Protease</keyword>
<keyword evidence="3" id="KW-0378">Hydrolase</keyword>
<dbReference type="Pfam" id="PF00112">
    <property type="entry name" value="Peptidase_C1"/>
    <property type="match status" value="1"/>
</dbReference>
<organism evidence="9 10">
    <name type="scientific">Aquarana catesbeiana</name>
    <name type="common">American bullfrog</name>
    <name type="synonym">Rana catesbeiana</name>
    <dbReference type="NCBI Taxonomy" id="8400"/>
    <lineage>
        <taxon>Eukaryota</taxon>
        <taxon>Metazoa</taxon>
        <taxon>Chordata</taxon>
        <taxon>Craniata</taxon>
        <taxon>Vertebrata</taxon>
        <taxon>Euteleostomi</taxon>
        <taxon>Amphibia</taxon>
        <taxon>Batrachia</taxon>
        <taxon>Anura</taxon>
        <taxon>Neobatrachia</taxon>
        <taxon>Ranoidea</taxon>
        <taxon>Ranidae</taxon>
        <taxon>Aquarana</taxon>
    </lineage>
</organism>
<evidence type="ECO:0000259" key="7">
    <source>
        <dbReference type="SMART" id="SM00645"/>
    </source>
</evidence>
<keyword evidence="6" id="KW-1015">Disulfide bond</keyword>
<dbReference type="CDD" id="cd02248">
    <property type="entry name" value="Peptidase_C1A"/>
    <property type="match status" value="1"/>
</dbReference>
<dbReference type="PANTHER" id="PTHR12411">
    <property type="entry name" value="CYSTEINE PROTEASE FAMILY C1-RELATED"/>
    <property type="match status" value="1"/>
</dbReference>
<dbReference type="Gene3D" id="3.90.70.10">
    <property type="entry name" value="Cysteine proteinases"/>
    <property type="match status" value="1"/>
</dbReference>
<dbReference type="PROSITE" id="PS00639">
    <property type="entry name" value="THIOL_PROTEASE_HIS"/>
    <property type="match status" value="1"/>
</dbReference>